<feature type="transmembrane region" description="Helical" evidence="11">
    <location>
        <begin position="192"/>
        <end position="212"/>
    </location>
</feature>
<evidence type="ECO:0000256" key="7">
    <source>
        <dbReference type="ARBA" id="ARBA00022989"/>
    </source>
</evidence>
<keyword evidence="4" id="KW-0716">Sensory transduction</keyword>
<dbReference type="GO" id="GO:0007602">
    <property type="term" value="P:phototransduction"/>
    <property type="evidence" value="ECO:0007669"/>
    <property type="project" value="UniProtKB-KW"/>
</dbReference>
<dbReference type="EMBL" id="JABEMA010000379">
    <property type="protein sequence ID" value="NNH24512.1"/>
    <property type="molecule type" value="Genomic_DNA"/>
</dbReference>
<reference evidence="12 13" key="1">
    <citation type="submission" date="2020-05" db="EMBL/GenBank/DDBJ databases">
        <title>MicrobeNet Type strains.</title>
        <authorList>
            <person name="Nicholson A.C."/>
        </authorList>
    </citation>
    <scope>NUCLEOTIDE SEQUENCE [LARGE SCALE GENOMIC DNA]</scope>
    <source>
        <strain evidence="12 13">JCM 14547</strain>
    </source>
</reference>
<dbReference type="PANTHER" id="PTHR28286:SF2">
    <property type="entry name" value="BACTERIORHODOPSIN _OPSIN, NOPA (EUROFUNG)"/>
    <property type="match status" value="1"/>
</dbReference>
<gene>
    <name evidence="12" type="ORF">HLB09_15725</name>
</gene>
<dbReference type="PRINTS" id="PR00251">
    <property type="entry name" value="BACTRLOPSIN"/>
</dbReference>
<evidence type="ECO:0000256" key="1">
    <source>
        <dbReference type="ARBA" id="ARBA00004141"/>
    </source>
</evidence>
<comment type="subcellular location">
    <subcellularLocation>
        <location evidence="1">Membrane</location>
        <topology evidence="1">Multi-pass membrane protein</topology>
    </subcellularLocation>
</comment>
<evidence type="ECO:0000256" key="4">
    <source>
        <dbReference type="ARBA" id="ARBA00022606"/>
    </source>
</evidence>
<dbReference type="InterPro" id="IPR001425">
    <property type="entry name" value="Arc/bac/fun_rhodopsins"/>
</dbReference>
<keyword evidence="9 11" id="KW-0472">Membrane</keyword>
<dbReference type="GO" id="GO:0009881">
    <property type="term" value="F:photoreceptor activity"/>
    <property type="evidence" value="ECO:0007669"/>
    <property type="project" value="UniProtKB-KW"/>
</dbReference>
<dbReference type="AlphaFoldDB" id="A0A849BUM1"/>
<dbReference type="Proteomes" id="UP000555552">
    <property type="component" value="Unassembled WGS sequence"/>
</dbReference>
<keyword evidence="6" id="KW-0681">Retinal protein</keyword>
<feature type="transmembrane region" description="Helical" evidence="11">
    <location>
        <begin position="123"/>
        <end position="140"/>
    </location>
</feature>
<evidence type="ECO:0000256" key="3">
    <source>
        <dbReference type="ARBA" id="ARBA00022543"/>
    </source>
</evidence>
<evidence type="ECO:0000256" key="5">
    <source>
        <dbReference type="ARBA" id="ARBA00022692"/>
    </source>
</evidence>
<keyword evidence="3" id="KW-0600">Photoreceptor protein</keyword>
<dbReference type="PANTHER" id="PTHR28286">
    <property type="match status" value="1"/>
</dbReference>
<evidence type="ECO:0000256" key="9">
    <source>
        <dbReference type="ARBA" id="ARBA00023136"/>
    </source>
</evidence>
<keyword evidence="5 11" id="KW-0812">Transmembrane</keyword>
<feature type="transmembrane region" description="Helical" evidence="11">
    <location>
        <begin position="224"/>
        <end position="245"/>
    </location>
</feature>
<evidence type="ECO:0000313" key="13">
    <source>
        <dbReference type="Proteomes" id="UP000555552"/>
    </source>
</evidence>
<feature type="transmembrane region" description="Helical" evidence="11">
    <location>
        <begin position="95"/>
        <end position="116"/>
    </location>
</feature>
<accession>A0A849BUM1</accession>
<dbReference type="GO" id="GO:0016020">
    <property type="term" value="C:membrane"/>
    <property type="evidence" value="ECO:0007669"/>
    <property type="project" value="UniProtKB-SubCell"/>
</dbReference>
<evidence type="ECO:0000256" key="8">
    <source>
        <dbReference type="ARBA" id="ARBA00022991"/>
    </source>
</evidence>
<dbReference type="Pfam" id="PF01036">
    <property type="entry name" value="Bac_rhodopsin"/>
    <property type="match status" value="1"/>
</dbReference>
<keyword evidence="13" id="KW-1185">Reference proteome</keyword>
<comment type="caution">
    <text evidence="12">The sequence shown here is derived from an EMBL/GenBank/DDBJ whole genome shotgun (WGS) entry which is preliminary data.</text>
</comment>
<evidence type="ECO:0000256" key="11">
    <source>
        <dbReference type="SAM" id="Phobius"/>
    </source>
</evidence>
<dbReference type="SMART" id="SM01021">
    <property type="entry name" value="Bac_rhodopsin"/>
    <property type="match status" value="1"/>
</dbReference>
<keyword evidence="10" id="KW-0675">Receptor</keyword>
<evidence type="ECO:0000256" key="10">
    <source>
        <dbReference type="ARBA" id="ARBA00023170"/>
    </source>
</evidence>
<keyword evidence="7 11" id="KW-1133">Transmembrane helix</keyword>
<name>A0A849BUM1_9ACTN</name>
<protein>
    <submittedName>
        <fullName evidence="12">Bacteriorhodopsin</fullName>
    </submittedName>
</protein>
<feature type="transmembrane region" description="Helical" evidence="11">
    <location>
        <begin position="49"/>
        <end position="71"/>
    </location>
</feature>
<dbReference type="SUPFAM" id="SSF81321">
    <property type="entry name" value="Family A G protein-coupled receptor-like"/>
    <property type="match status" value="1"/>
</dbReference>
<organism evidence="12 13">
    <name type="scientific">Pseudokineococcus marinus</name>
    <dbReference type="NCBI Taxonomy" id="351215"/>
    <lineage>
        <taxon>Bacteria</taxon>
        <taxon>Bacillati</taxon>
        <taxon>Actinomycetota</taxon>
        <taxon>Actinomycetes</taxon>
        <taxon>Kineosporiales</taxon>
        <taxon>Kineosporiaceae</taxon>
        <taxon>Pseudokineococcus</taxon>
    </lineage>
</organism>
<comment type="similarity">
    <text evidence="2">Belongs to the archaeal/bacterial/fungal opsin family.</text>
</comment>
<sequence>MNAENQFSYNFFQYSIVDHVFTFGYAAMAAGLVYFLVTSRNALPRYRLASSLSAVVMVSAFLELLVISLQWQRTFVWDGSAYVVGDQLFSNGFRYMNWSIDVPALLVQLLVVVGVTGVAFRRGVVIFVAAGLAMVYTGYVGQFYEVDRPAPFWVWGAVSTVFFAVILLVVFRTTYGNASRLPEEVRPLVKAVFWLLAVTWMLYPGAYLMPAIWDSADGVVARQITYTIADVTSKVVYGVLLGIIAQRVSRLEGYGEARAQQATALRGGVTEVDPPGRV</sequence>
<evidence type="ECO:0000256" key="2">
    <source>
        <dbReference type="ARBA" id="ARBA00008130"/>
    </source>
</evidence>
<feature type="transmembrane region" description="Helical" evidence="11">
    <location>
        <begin position="20"/>
        <end position="37"/>
    </location>
</feature>
<proteinExistence type="inferred from homology"/>
<keyword evidence="8" id="KW-0157">Chromophore</keyword>
<evidence type="ECO:0000313" key="12">
    <source>
        <dbReference type="EMBL" id="NNH24512.1"/>
    </source>
</evidence>
<dbReference type="Gene3D" id="1.20.1070.10">
    <property type="entry name" value="Rhodopsin 7-helix transmembrane proteins"/>
    <property type="match status" value="1"/>
</dbReference>
<feature type="transmembrane region" description="Helical" evidence="11">
    <location>
        <begin position="152"/>
        <end position="171"/>
    </location>
</feature>
<evidence type="ECO:0000256" key="6">
    <source>
        <dbReference type="ARBA" id="ARBA00022925"/>
    </source>
</evidence>
<dbReference type="RefSeq" id="WP_171204251.1">
    <property type="nucleotide sequence ID" value="NZ_BAAANP010000011.1"/>
</dbReference>